<proteinExistence type="predicted"/>
<dbReference type="EMBL" id="FLMQ01000057">
    <property type="protein sequence ID" value="SBP89802.1"/>
    <property type="molecule type" value="Genomic_DNA"/>
</dbReference>
<sequence>MSCGSFFDLPVYSLGKLHEGLAAEMGKGFEVPAPAKLRAAHEKNTVFVRAKAIKVMPQPVGAMTDWRGRLMHPKIGRPNASTPRKLLILQKTQK</sequence>
<evidence type="ECO:0000256" key="1">
    <source>
        <dbReference type="SAM" id="MobiDB-lite"/>
    </source>
</evidence>
<name>A0A238D9I1_THIDL</name>
<organism evidence="2 3">
    <name type="scientific">Thiomonas delicata</name>
    <name type="common">Thiomonas cuprina</name>
    <dbReference type="NCBI Taxonomy" id="364030"/>
    <lineage>
        <taxon>Bacteria</taxon>
        <taxon>Pseudomonadati</taxon>
        <taxon>Pseudomonadota</taxon>
        <taxon>Betaproteobacteria</taxon>
        <taxon>Burkholderiales</taxon>
        <taxon>Thiomonas</taxon>
    </lineage>
</organism>
<feature type="region of interest" description="Disordered" evidence="1">
    <location>
        <begin position="71"/>
        <end position="94"/>
    </location>
</feature>
<evidence type="ECO:0000313" key="2">
    <source>
        <dbReference type="EMBL" id="SBP89802.1"/>
    </source>
</evidence>
<dbReference type="Proteomes" id="UP000214566">
    <property type="component" value="Unassembled WGS sequence"/>
</dbReference>
<dbReference type="AlphaFoldDB" id="A0A238D9I1"/>
<reference evidence="2 3" key="1">
    <citation type="submission" date="2016-06" db="EMBL/GenBank/DDBJ databases">
        <authorList>
            <person name="Kjaerup R.B."/>
            <person name="Dalgaard T.S."/>
            <person name="Juul-Madsen H.R."/>
        </authorList>
    </citation>
    <scope>NUCLEOTIDE SEQUENCE [LARGE SCALE GENOMIC DNA]</scope>
    <source>
        <strain evidence="2 3">DSM 16361</strain>
    </source>
</reference>
<evidence type="ECO:0000313" key="3">
    <source>
        <dbReference type="Proteomes" id="UP000214566"/>
    </source>
</evidence>
<keyword evidence="3" id="KW-1185">Reference proteome</keyword>
<gene>
    <name evidence="2" type="ORF">THIARS_80326</name>
</gene>
<accession>A0A238D9I1</accession>
<protein>
    <submittedName>
        <fullName evidence="2">Uncharacterized protein</fullName>
    </submittedName>
</protein>